<reference evidence="1 2" key="1">
    <citation type="submission" date="2024-09" db="EMBL/GenBank/DDBJ databases">
        <authorList>
            <person name="Sun Q."/>
            <person name="Mori K."/>
        </authorList>
    </citation>
    <scope>NUCLEOTIDE SEQUENCE [LARGE SCALE GENOMIC DNA]</scope>
    <source>
        <strain evidence="1 2">NCAIM B.02529</strain>
    </source>
</reference>
<comment type="caution">
    <text evidence="1">The sequence shown here is derived from an EMBL/GenBank/DDBJ whole genome shotgun (WGS) entry which is preliminary data.</text>
</comment>
<keyword evidence="2" id="KW-1185">Reference proteome</keyword>
<gene>
    <name evidence="1" type="ORF">ACFFGV_04860</name>
</gene>
<accession>A0ABV6LKK7</accession>
<organism evidence="1 2">
    <name type="scientific">Pontibacillus salicampi</name>
    <dbReference type="NCBI Taxonomy" id="1449801"/>
    <lineage>
        <taxon>Bacteria</taxon>
        <taxon>Bacillati</taxon>
        <taxon>Bacillota</taxon>
        <taxon>Bacilli</taxon>
        <taxon>Bacillales</taxon>
        <taxon>Bacillaceae</taxon>
        <taxon>Pontibacillus</taxon>
    </lineage>
</organism>
<evidence type="ECO:0000313" key="1">
    <source>
        <dbReference type="EMBL" id="MFC0522921.1"/>
    </source>
</evidence>
<dbReference type="EMBL" id="JBHLTP010000003">
    <property type="protein sequence ID" value="MFC0522921.1"/>
    <property type="molecule type" value="Genomic_DNA"/>
</dbReference>
<proteinExistence type="predicted"/>
<evidence type="ECO:0008006" key="3">
    <source>
        <dbReference type="Google" id="ProtNLM"/>
    </source>
</evidence>
<sequence length="95" mass="10563">MFSTNQHKPLVPLGEEEGALEEGAFLDGFPFAGFPFGGAGDFAFGVFGTLFYPTTFLAPTFPFFAPFAGPYPYGYPPIECEIEQKPGFYERQWPF</sequence>
<evidence type="ECO:0000313" key="2">
    <source>
        <dbReference type="Proteomes" id="UP001589836"/>
    </source>
</evidence>
<name>A0ABV6LKK7_9BACI</name>
<protein>
    <recommendedName>
        <fullName evidence="3">Spore coat protein</fullName>
    </recommendedName>
</protein>
<dbReference type="Proteomes" id="UP001589836">
    <property type="component" value="Unassembled WGS sequence"/>
</dbReference>
<dbReference type="RefSeq" id="WP_377345443.1">
    <property type="nucleotide sequence ID" value="NZ_JBHLTP010000003.1"/>
</dbReference>